<evidence type="ECO:0000259" key="2">
    <source>
        <dbReference type="Pfam" id="PF03795"/>
    </source>
</evidence>
<organism evidence="3 4">
    <name type="scientific">Georgenia soli</name>
    <dbReference type="NCBI Taxonomy" id="638953"/>
    <lineage>
        <taxon>Bacteria</taxon>
        <taxon>Bacillati</taxon>
        <taxon>Actinomycetota</taxon>
        <taxon>Actinomycetes</taxon>
        <taxon>Micrococcales</taxon>
        <taxon>Bogoriellaceae</taxon>
        <taxon>Georgenia</taxon>
    </lineage>
</organism>
<comment type="caution">
    <text evidence="3">The sequence shown here is derived from an EMBL/GenBank/DDBJ whole genome shotgun (WGS) entry which is preliminary data.</text>
</comment>
<evidence type="ECO:0000256" key="1">
    <source>
        <dbReference type="ARBA" id="ARBA00007689"/>
    </source>
</evidence>
<sequence length="132" mass="14141">MTEYMILLHGDERVWAEADETARRRAYERHGEFSRLAGERGHRITGGAELAVAAAATVVRGTAEGVSISEGPYAETVEQLGGFYLVETDDLPDLLQLVGIISDGEPVEVRPTVTETADQAETAGTIPTTQGP</sequence>
<dbReference type="EMBL" id="PDJI01000004">
    <property type="protein sequence ID" value="PFG40013.1"/>
    <property type="molecule type" value="Genomic_DNA"/>
</dbReference>
<name>A0A2A9EMI6_9MICO</name>
<protein>
    <recommendedName>
        <fullName evidence="2">YCII-related domain-containing protein</fullName>
    </recommendedName>
</protein>
<feature type="domain" description="YCII-related" evidence="2">
    <location>
        <begin position="4"/>
        <end position="96"/>
    </location>
</feature>
<dbReference type="Proteomes" id="UP000222106">
    <property type="component" value="Unassembled WGS sequence"/>
</dbReference>
<dbReference type="AlphaFoldDB" id="A0A2A9EMI6"/>
<keyword evidence="4" id="KW-1185">Reference proteome</keyword>
<dbReference type="InterPro" id="IPR011008">
    <property type="entry name" value="Dimeric_a/b-barrel"/>
</dbReference>
<dbReference type="Pfam" id="PF03795">
    <property type="entry name" value="YCII"/>
    <property type="match status" value="1"/>
</dbReference>
<dbReference type="SUPFAM" id="SSF54909">
    <property type="entry name" value="Dimeric alpha+beta barrel"/>
    <property type="match status" value="1"/>
</dbReference>
<dbReference type="InterPro" id="IPR005545">
    <property type="entry name" value="YCII"/>
</dbReference>
<comment type="similarity">
    <text evidence="1">Belongs to the YciI family.</text>
</comment>
<evidence type="ECO:0000313" key="3">
    <source>
        <dbReference type="EMBL" id="PFG40013.1"/>
    </source>
</evidence>
<accession>A0A2A9EMI6</accession>
<reference evidence="3 4" key="1">
    <citation type="submission" date="2017-10" db="EMBL/GenBank/DDBJ databases">
        <title>Sequencing the genomes of 1000 actinobacteria strains.</title>
        <authorList>
            <person name="Klenk H.-P."/>
        </authorList>
    </citation>
    <scope>NUCLEOTIDE SEQUENCE [LARGE SCALE GENOMIC DNA]</scope>
    <source>
        <strain evidence="3 4">DSM 21838</strain>
    </source>
</reference>
<dbReference type="RefSeq" id="WP_098484008.1">
    <property type="nucleotide sequence ID" value="NZ_PDJI01000004.1"/>
</dbReference>
<proteinExistence type="inferred from homology"/>
<gene>
    <name evidence="3" type="ORF">ATJ97_2533</name>
</gene>
<dbReference type="PANTHER" id="PTHR35174">
    <property type="entry name" value="BLL7171 PROTEIN-RELATED"/>
    <property type="match status" value="1"/>
</dbReference>
<evidence type="ECO:0000313" key="4">
    <source>
        <dbReference type="Proteomes" id="UP000222106"/>
    </source>
</evidence>
<dbReference type="OrthoDB" id="3782166at2"/>
<dbReference type="PANTHER" id="PTHR35174:SF3">
    <property type="entry name" value="BLL7171 PROTEIN"/>
    <property type="match status" value="1"/>
</dbReference>
<dbReference type="Gene3D" id="3.30.70.1060">
    <property type="entry name" value="Dimeric alpha+beta barrel"/>
    <property type="match status" value="1"/>
</dbReference>